<dbReference type="PANTHER" id="PTHR43272">
    <property type="entry name" value="LONG-CHAIN-FATTY-ACID--COA LIGASE"/>
    <property type="match status" value="1"/>
</dbReference>
<evidence type="ECO:0000313" key="8">
    <source>
        <dbReference type="EMBL" id="OXM67731.1"/>
    </source>
</evidence>
<dbReference type="PANTHER" id="PTHR43272:SF32">
    <property type="entry name" value="AMP-DEPENDENT SYNTHETASE_LIGASE DOMAIN-CONTAINING PROTEIN"/>
    <property type="match status" value="1"/>
</dbReference>
<keyword evidence="2 8" id="KW-0436">Ligase</keyword>
<dbReference type="InterPro" id="IPR020845">
    <property type="entry name" value="AMP-binding_CS"/>
</dbReference>
<dbReference type="GO" id="GO:0016020">
    <property type="term" value="C:membrane"/>
    <property type="evidence" value="ECO:0007669"/>
    <property type="project" value="TreeGrafter"/>
</dbReference>
<dbReference type="Proteomes" id="UP000215199">
    <property type="component" value="Unassembled WGS sequence"/>
</dbReference>
<dbReference type="SUPFAM" id="SSF56801">
    <property type="entry name" value="Acetyl-CoA synthetase-like"/>
    <property type="match status" value="1"/>
</dbReference>
<sequence length="642" mass="68872">MTTPSVAEQTEGQTIPRLLRRNAVEYPDLPAITSLDIEGQVAFRGSGWRSPRPGAEPRLSQPTLTWREFRTAIAEVSRGLAGLGLAAGERMLIMAPGCPDHIVADLAATHLAAIPCTAYATLSPDQIQFVARHSAAPVVVLGGENELARWRPVLDDLPALRHVVVMDETALPGDDDRFVSLATLRAQGREALAADPEAFERSWQDIKPDDPLSMIYTSGTTGDPKGVVLSHRNAIHQAYAVTELHHPPMHATNIAYLPLAHIAERQLSIYLPIVWAGHVHTLADPTAVAGALGKVHPQSFFGVPRVWEKMVAALKNMLGSVPEDRRTALLQANDLLQQGYKLRSAGQPVPAELAEKIRQTDEAALAPVRALLGLDKILVASSGAAALPVEIIYFLAGLGVEICEVWGLSETTGAATSNSAESFRAGTVGKAIEGVEVKVAEDGELLVRGPIVFLGYLQEDGTIADATDADGWYATGDIGTIDEDGFVTITDRKKELIITSSGKNIAPTRVEGLLKEHPLIGQAVAIGDDRPYVTALIVLDDEIAPGWAAANGVDAAPENLTDLASHPAVRAELERAVESANSRLARIEQIKRYHVLPKSWTPESGELTPTLKLKRRVINDRYSADIEALYAAVRDPEPAAGS</sequence>
<dbReference type="InterPro" id="IPR045851">
    <property type="entry name" value="AMP-bd_C_sf"/>
</dbReference>
<evidence type="ECO:0000256" key="2">
    <source>
        <dbReference type="ARBA" id="ARBA00022598"/>
    </source>
</evidence>
<dbReference type="InterPro" id="IPR042099">
    <property type="entry name" value="ANL_N_sf"/>
</dbReference>
<evidence type="ECO:0000256" key="1">
    <source>
        <dbReference type="ARBA" id="ARBA00006432"/>
    </source>
</evidence>
<dbReference type="PROSITE" id="PS00455">
    <property type="entry name" value="AMP_BINDING"/>
    <property type="match status" value="1"/>
</dbReference>
<dbReference type="Pfam" id="PF00501">
    <property type="entry name" value="AMP-binding"/>
    <property type="match status" value="1"/>
</dbReference>
<dbReference type="CDD" id="cd05907">
    <property type="entry name" value="VL_LC_FACS_like"/>
    <property type="match status" value="1"/>
</dbReference>
<evidence type="ECO:0000256" key="4">
    <source>
        <dbReference type="ARBA" id="ARBA00023098"/>
    </source>
</evidence>
<feature type="domain" description="AMP-dependent synthetase/ligase" evidence="7">
    <location>
        <begin position="62"/>
        <end position="457"/>
    </location>
</feature>
<evidence type="ECO:0000259" key="7">
    <source>
        <dbReference type="Pfam" id="PF00501"/>
    </source>
</evidence>
<dbReference type="GO" id="GO:0004467">
    <property type="term" value="F:long-chain fatty acid-CoA ligase activity"/>
    <property type="evidence" value="ECO:0007669"/>
    <property type="project" value="UniProtKB-EC"/>
</dbReference>
<evidence type="ECO:0000313" key="9">
    <source>
        <dbReference type="Proteomes" id="UP000215199"/>
    </source>
</evidence>
<name>A0A229T9W8_9PSEU</name>
<evidence type="ECO:0000256" key="5">
    <source>
        <dbReference type="ARBA" id="ARBA00024484"/>
    </source>
</evidence>
<reference evidence="9" key="1">
    <citation type="submission" date="2017-07" db="EMBL/GenBank/DDBJ databases">
        <title>Comparative genome mining reveals phylogenetic distribution patterns of secondary metabolites in Amycolatopsis.</title>
        <authorList>
            <person name="Adamek M."/>
            <person name="Alanjary M."/>
            <person name="Sales-Ortells H."/>
            <person name="Goodfellow M."/>
            <person name="Bull A.T."/>
            <person name="Kalinowski J."/>
            <person name="Ziemert N."/>
        </authorList>
    </citation>
    <scope>NUCLEOTIDE SEQUENCE [LARGE SCALE GENOMIC DNA]</scope>
    <source>
        <strain evidence="9">H5</strain>
    </source>
</reference>
<dbReference type="RefSeq" id="WP_093948132.1">
    <property type="nucleotide sequence ID" value="NZ_NMUL01000012.1"/>
</dbReference>
<protein>
    <recommendedName>
        <fullName evidence="6">Acyl-CoA synthetase</fullName>
    </recommendedName>
</protein>
<accession>A0A229T9W8</accession>
<proteinExistence type="inferred from homology"/>
<comment type="similarity">
    <text evidence="1">Belongs to the ATP-dependent AMP-binding enzyme family.</text>
</comment>
<keyword evidence="9" id="KW-1185">Reference proteome</keyword>
<evidence type="ECO:0000256" key="3">
    <source>
        <dbReference type="ARBA" id="ARBA00022832"/>
    </source>
</evidence>
<dbReference type="EMBL" id="NMUL01000012">
    <property type="protein sequence ID" value="OXM67731.1"/>
    <property type="molecule type" value="Genomic_DNA"/>
</dbReference>
<dbReference type="InterPro" id="IPR000873">
    <property type="entry name" value="AMP-dep_synth/lig_dom"/>
</dbReference>
<comment type="caution">
    <text evidence="8">The sequence shown here is derived from an EMBL/GenBank/DDBJ whole genome shotgun (WGS) entry which is preliminary data.</text>
</comment>
<evidence type="ECO:0000256" key="6">
    <source>
        <dbReference type="ARBA" id="ARBA00032875"/>
    </source>
</evidence>
<keyword evidence="3" id="KW-0276">Fatty acid metabolism</keyword>
<dbReference type="Gene3D" id="3.30.300.30">
    <property type="match status" value="1"/>
</dbReference>
<organism evidence="8 9">
    <name type="scientific">Amycolatopsis vastitatis</name>
    <dbReference type="NCBI Taxonomy" id="1905142"/>
    <lineage>
        <taxon>Bacteria</taxon>
        <taxon>Bacillati</taxon>
        <taxon>Actinomycetota</taxon>
        <taxon>Actinomycetes</taxon>
        <taxon>Pseudonocardiales</taxon>
        <taxon>Pseudonocardiaceae</taxon>
        <taxon>Amycolatopsis</taxon>
    </lineage>
</organism>
<comment type="catalytic activity">
    <reaction evidence="5">
        <text>a long-chain fatty acid + ATP + CoA = a long-chain fatty acyl-CoA + AMP + diphosphate</text>
        <dbReference type="Rhea" id="RHEA:15421"/>
        <dbReference type="ChEBI" id="CHEBI:30616"/>
        <dbReference type="ChEBI" id="CHEBI:33019"/>
        <dbReference type="ChEBI" id="CHEBI:57287"/>
        <dbReference type="ChEBI" id="CHEBI:57560"/>
        <dbReference type="ChEBI" id="CHEBI:83139"/>
        <dbReference type="ChEBI" id="CHEBI:456215"/>
        <dbReference type="EC" id="6.2.1.3"/>
    </reaction>
    <physiologicalReaction direction="left-to-right" evidence="5">
        <dbReference type="Rhea" id="RHEA:15422"/>
    </physiologicalReaction>
</comment>
<gene>
    <name evidence="8" type="ORF">CF165_15080</name>
</gene>
<dbReference type="OrthoDB" id="9803968at2"/>
<dbReference type="Gene3D" id="3.40.50.12780">
    <property type="entry name" value="N-terminal domain of ligase-like"/>
    <property type="match status" value="1"/>
</dbReference>
<dbReference type="Pfam" id="PF23562">
    <property type="entry name" value="AMP-binding_C_3"/>
    <property type="match status" value="1"/>
</dbReference>
<dbReference type="AlphaFoldDB" id="A0A229T9W8"/>
<keyword evidence="4" id="KW-0443">Lipid metabolism</keyword>